<dbReference type="RefSeq" id="WP_190422863.1">
    <property type="nucleotide sequence ID" value="NZ_JAAOCA010000022.1"/>
</dbReference>
<dbReference type="PANTHER" id="PTHR46383:SF1">
    <property type="entry name" value="ASPARTATE AMINOTRANSFERASE"/>
    <property type="match status" value="1"/>
</dbReference>
<evidence type="ECO:0000313" key="9">
    <source>
        <dbReference type="Proteomes" id="UP000805841"/>
    </source>
</evidence>
<dbReference type="InterPro" id="IPR050596">
    <property type="entry name" value="AspAT/PAT-like"/>
</dbReference>
<dbReference type="InterPro" id="IPR004839">
    <property type="entry name" value="Aminotransferase_I/II_large"/>
</dbReference>
<dbReference type="SUPFAM" id="SSF53383">
    <property type="entry name" value="PLP-dependent transferases"/>
    <property type="match status" value="1"/>
</dbReference>
<feature type="domain" description="Aminotransferase class I/classII large" evidence="7">
    <location>
        <begin position="35"/>
        <end position="395"/>
    </location>
</feature>
<keyword evidence="9" id="KW-1185">Reference proteome</keyword>
<dbReference type="Gene3D" id="3.90.1150.10">
    <property type="entry name" value="Aspartate Aminotransferase, domain 1"/>
    <property type="match status" value="1"/>
</dbReference>
<gene>
    <name evidence="8" type="ORF">HAQ05_17555</name>
</gene>
<proteinExistence type="inferred from homology"/>
<reference evidence="8 9" key="1">
    <citation type="journal article" date="2020" name="Insects">
        <title>Bacteria Belonging to Pseudomonas typographi sp. nov. from the Bark Beetle Ips typographus Have Genomic Potential to Aid in the Host Ecology.</title>
        <authorList>
            <person name="Peral-Aranega E."/>
            <person name="Saati-Santamaria Z."/>
            <person name="Kolarik M."/>
            <person name="Rivas R."/>
            <person name="Garcia-Fraile P."/>
        </authorList>
    </citation>
    <scope>NUCLEOTIDE SEQUENCE [LARGE SCALE GENOMIC DNA]</scope>
    <source>
        <strain evidence="8 9">CA3A</strain>
    </source>
</reference>
<name>A0ABR7Z5C4_9PSED</name>
<accession>A0ABR7Z5C4</accession>
<evidence type="ECO:0000256" key="6">
    <source>
        <dbReference type="RuleBase" id="RU000481"/>
    </source>
</evidence>
<organism evidence="8 9">
    <name type="scientific">Pseudomonas typographi</name>
    <dbReference type="NCBI Taxonomy" id="2715964"/>
    <lineage>
        <taxon>Bacteria</taxon>
        <taxon>Pseudomonadati</taxon>
        <taxon>Pseudomonadota</taxon>
        <taxon>Gammaproteobacteria</taxon>
        <taxon>Pseudomonadales</taxon>
        <taxon>Pseudomonadaceae</taxon>
        <taxon>Pseudomonas</taxon>
    </lineage>
</organism>
<evidence type="ECO:0000256" key="3">
    <source>
        <dbReference type="ARBA" id="ARBA00022576"/>
    </source>
</evidence>
<evidence type="ECO:0000256" key="2">
    <source>
        <dbReference type="ARBA" id="ARBA00007441"/>
    </source>
</evidence>
<evidence type="ECO:0000313" key="8">
    <source>
        <dbReference type="EMBL" id="MBD1600501.1"/>
    </source>
</evidence>
<evidence type="ECO:0000256" key="4">
    <source>
        <dbReference type="ARBA" id="ARBA00022679"/>
    </source>
</evidence>
<dbReference type="EMBL" id="JAAOCA010000022">
    <property type="protein sequence ID" value="MBD1600501.1"/>
    <property type="molecule type" value="Genomic_DNA"/>
</dbReference>
<dbReference type="EC" id="2.6.1.-" evidence="6"/>
<dbReference type="Proteomes" id="UP000805841">
    <property type="component" value="Unassembled WGS sequence"/>
</dbReference>
<keyword evidence="3 6" id="KW-0032">Aminotransferase</keyword>
<comment type="caution">
    <text evidence="8">The sequence shown here is derived from an EMBL/GenBank/DDBJ whole genome shotgun (WGS) entry which is preliminary data.</text>
</comment>
<dbReference type="PANTHER" id="PTHR46383">
    <property type="entry name" value="ASPARTATE AMINOTRANSFERASE"/>
    <property type="match status" value="1"/>
</dbReference>
<keyword evidence="5" id="KW-0663">Pyridoxal phosphate</keyword>
<dbReference type="PROSITE" id="PS00105">
    <property type="entry name" value="AA_TRANSFER_CLASS_1"/>
    <property type="match status" value="1"/>
</dbReference>
<comment type="similarity">
    <text evidence="2 6">Belongs to the class-I pyridoxal-phosphate-dependent aminotransferase family.</text>
</comment>
<evidence type="ECO:0000256" key="1">
    <source>
        <dbReference type="ARBA" id="ARBA00001933"/>
    </source>
</evidence>
<dbReference type="CDD" id="cd00609">
    <property type="entry name" value="AAT_like"/>
    <property type="match status" value="1"/>
</dbReference>
<dbReference type="InterPro" id="IPR004838">
    <property type="entry name" value="NHTrfase_class1_PyrdxlP-BS"/>
</dbReference>
<dbReference type="GO" id="GO:0008483">
    <property type="term" value="F:transaminase activity"/>
    <property type="evidence" value="ECO:0007669"/>
    <property type="project" value="UniProtKB-KW"/>
</dbReference>
<protein>
    <recommendedName>
        <fullName evidence="6">Aminotransferase</fullName>
        <ecNumber evidence="6">2.6.1.-</ecNumber>
    </recommendedName>
</protein>
<comment type="cofactor">
    <cofactor evidence="1 6">
        <name>pyridoxal 5'-phosphate</name>
        <dbReference type="ChEBI" id="CHEBI:597326"/>
    </cofactor>
</comment>
<dbReference type="InterPro" id="IPR015421">
    <property type="entry name" value="PyrdxlP-dep_Trfase_major"/>
</dbReference>
<dbReference type="InterPro" id="IPR015422">
    <property type="entry name" value="PyrdxlP-dep_Trfase_small"/>
</dbReference>
<keyword evidence="4 6" id="KW-0808">Transferase</keyword>
<dbReference type="Gene3D" id="3.40.640.10">
    <property type="entry name" value="Type I PLP-dependent aspartate aminotransferase-like (Major domain)"/>
    <property type="match status" value="1"/>
</dbReference>
<evidence type="ECO:0000256" key="5">
    <source>
        <dbReference type="ARBA" id="ARBA00022898"/>
    </source>
</evidence>
<dbReference type="InterPro" id="IPR015424">
    <property type="entry name" value="PyrdxlP-dep_Trfase"/>
</dbReference>
<dbReference type="Pfam" id="PF00155">
    <property type="entry name" value="Aminotran_1_2"/>
    <property type="match status" value="1"/>
</dbReference>
<evidence type="ECO:0000259" key="7">
    <source>
        <dbReference type="Pfam" id="PF00155"/>
    </source>
</evidence>
<sequence length="404" mass="43731">MTSHMLSDRVQRIKPSPSTIAGDRAKALKREGKSIANLVVGEPDFDTPAHIREAAHRAIDNGETRYTAGPGTPELRSAISDKLLRENHLEYPIDQITVTNGAKSAVFLAFGAILNPEDEVIIPAPHWVSYPDMAQTFEGVPVVVPCTEDSGFKITASQLEKAITSRTKCLVINSPCNPCGATYTTDDYRELAKVLLGHPRVFILMDDIYEHIRYDDGDIAHLAAVEPALKERVILINGVSKTYAMTGWRIGYLAGSTALVKAVNTLKSQSAGTSCSISQAAALAAYTGPQGFIAETRAIYKARRDEVVTLINAIPGLNCKPPAGAFYVYIRCSGLIGKRRPDNGRLIEDDNDVVMYFLEQAGVALMAGVAYGLSPYFRMSIATSIEVLRDGCARIAKAVEQLAG</sequence>